<comment type="caution">
    <text evidence="1">The sequence shown here is derived from an EMBL/GenBank/DDBJ whole genome shotgun (WGS) entry which is preliminary data.</text>
</comment>
<dbReference type="Gene3D" id="1.20.1270.360">
    <property type="match status" value="1"/>
</dbReference>
<name>A0A6P2BVC8_9ACTN</name>
<keyword evidence="2" id="KW-1185">Reference proteome</keyword>
<dbReference type="RefSeq" id="WP_145857117.1">
    <property type="nucleotide sequence ID" value="NZ_RPFW01000005.1"/>
</dbReference>
<evidence type="ECO:0000313" key="1">
    <source>
        <dbReference type="EMBL" id="TVZ02271.1"/>
    </source>
</evidence>
<dbReference type="Pfam" id="PF03860">
    <property type="entry name" value="Csp"/>
    <property type="match status" value="1"/>
</dbReference>
<sequence>MSYARQLLDTYTGTGIVDVGVRAAAIDALSDCAQACIADIDADLSEHNVTDMVACIRLCLDCADVCTATIGVTSRQACGCHEIAACLPGRPSSARHRPQRRRVLDLFPHAG</sequence>
<proteinExistence type="predicted"/>
<evidence type="ECO:0000313" key="2">
    <source>
        <dbReference type="Proteomes" id="UP000460272"/>
    </source>
</evidence>
<protein>
    <submittedName>
        <fullName evidence="1">Four-helix bundle copper-binding protein</fullName>
    </submittedName>
</protein>
<dbReference type="EMBL" id="RPFW01000005">
    <property type="protein sequence ID" value="TVZ02271.1"/>
    <property type="molecule type" value="Genomic_DNA"/>
</dbReference>
<dbReference type="Proteomes" id="UP000460272">
    <property type="component" value="Unassembled WGS sequence"/>
</dbReference>
<dbReference type="OrthoDB" id="5396211at2"/>
<reference evidence="1 2" key="1">
    <citation type="submission" date="2018-11" db="EMBL/GenBank/DDBJ databases">
        <title>Trebonia kvetii gen.nov., sp.nov., a novel acidophilic actinobacterium, and proposal of the new actinobacterial family Treboniaceae fam. nov.</title>
        <authorList>
            <person name="Rapoport D."/>
            <person name="Sagova-Mareckova M."/>
            <person name="Sedlacek I."/>
            <person name="Provaznik J."/>
            <person name="Kralova S."/>
            <person name="Pavlinic D."/>
            <person name="Benes V."/>
            <person name="Kopecky J."/>
        </authorList>
    </citation>
    <scope>NUCLEOTIDE SEQUENCE [LARGE SCALE GENOMIC DNA]</scope>
    <source>
        <strain evidence="1 2">15Tr583</strain>
    </source>
</reference>
<gene>
    <name evidence="1" type="ORF">EAS64_25975</name>
</gene>
<organism evidence="1 2">
    <name type="scientific">Trebonia kvetii</name>
    <dbReference type="NCBI Taxonomy" id="2480626"/>
    <lineage>
        <taxon>Bacteria</taxon>
        <taxon>Bacillati</taxon>
        <taxon>Actinomycetota</taxon>
        <taxon>Actinomycetes</taxon>
        <taxon>Streptosporangiales</taxon>
        <taxon>Treboniaceae</taxon>
        <taxon>Trebonia</taxon>
    </lineage>
</organism>
<dbReference type="InterPro" id="IPR005560">
    <property type="entry name" value="Csp_YhjQ"/>
</dbReference>
<dbReference type="AlphaFoldDB" id="A0A6P2BVC8"/>
<accession>A0A6P2BVC8</accession>